<keyword evidence="7 11" id="KW-0630">Potassium</keyword>
<comment type="caution">
    <text evidence="12">The sequence shown here is derived from an EMBL/GenBank/DDBJ whole genome shotgun (WGS) entry which is preliminary data.</text>
</comment>
<evidence type="ECO:0000256" key="1">
    <source>
        <dbReference type="ARBA" id="ARBA00022448"/>
    </source>
</evidence>
<evidence type="ECO:0000256" key="2">
    <source>
        <dbReference type="ARBA" id="ARBA00022475"/>
    </source>
</evidence>
<name>A0ABT7XTF7_9NEIS</name>
<dbReference type="NCBIfam" id="NF001454">
    <property type="entry name" value="PRK00315.1"/>
    <property type="match status" value="1"/>
</dbReference>
<evidence type="ECO:0000313" key="13">
    <source>
        <dbReference type="Proteomes" id="UP001168540"/>
    </source>
</evidence>
<dbReference type="RefSeq" id="WP_289831718.1">
    <property type="nucleotide sequence ID" value="NZ_JAUEDK010000052.1"/>
</dbReference>
<keyword evidence="6 11" id="KW-0067">ATP-binding</keyword>
<evidence type="ECO:0000256" key="3">
    <source>
        <dbReference type="ARBA" id="ARBA00022538"/>
    </source>
</evidence>
<dbReference type="Proteomes" id="UP001168540">
    <property type="component" value="Unassembled WGS sequence"/>
</dbReference>
<protein>
    <recommendedName>
        <fullName evidence="11">Potassium-transporting ATPase KdpC subunit</fullName>
    </recommendedName>
    <alternativeName>
        <fullName evidence="11">ATP phosphohydrolase [potassium-transporting] C chain</fullName>
    </alternativeName>
    <alternativeName>
        <fullName evidence="11">Potassium-binding and translocating subunit C</fullName>
    </alternativeName>
    <alternativeName>
        <fullName evidence="11">Potassium-translocating ATPase C chain</fullName>
    </alternativeName>
</protein>
<comment type="subunit">
    <text evidence="11">The system is composed of three essential subunits: KdpA, KdpB and KdpC.</text>
</comment>
<dbReference type="NCBIfam" id="TIGR00681">
    <property type="entry name" value="kdpC"/>
    <property type="match status" value="1"/>
</dbReference>
<dbReference type="Pfam" id="PF02669">
    <property type="entry name" value="KdpC"/>
    <property type="match status" value="1"/>
</dbReference>
<keyword evidence="5 11" id="KW-0547">Nucleotide-binding</keyword>
<reference evidence="12" key="1">
    <citation type="submission" date="2023-06" db="EMBL/GenBank/DDBJ databases">
        <authorList>
            <person name="Zhang S."/>
        </authorList>
    </citation>
    <scope>NUCLEOTIDE SEQUENCE</scope>
    <source>
        <strain evidence="12">SG2303</strain>
    </source>
</reference>
<evidence type="ECO:0000256" key="9">
    <source>
        <dbReference type="ARBA" id="ARBA00023065"/>
    </source>
</evidence>
<keyword evidence="2 11" id="KW-1003">Cell membrane</keyword>
<comment type="subcellular location">
    <subcellularLocation>
        <location evidence="11">Cell membrane</location>
        <topology evidence="11">Single-pass membrane protein</topology>
    </subcellularLocation>
</comment>
<comment type="function">
    <text evidence="11">Part of the high-affinity ATP-driven potassium transport (or Kdp) system, which catalyzes the hydrolysis of ATP coupled with the electrogenic transport of potassium into the cytoplasm. This subunit acts as a catalytic chaperone that increases the ATP-binding affinity of the ATP-hydrolyzing subunit KdpB by the formation of a transient KdpB/KdpC/ATP ternary complex.</text>
</comment>
<sequence>MNTLAQTQNASKTPARATILRPALSVLATLTLITGLAYPLATTVVAQLTMPNQANGSLVVDENGKVVGSALIGQQFDKPGEFWGRLSATGNKPYDGVNSGGSNLGPSNPALIKAVSARIDALKKADPGNTRPIPVDLVTASGSGLDPDISRAAAYYQIPRVARVHGIGEAQLKALVDRTASRPLFGYFGEAKVNVLALNRALTKLH</sequence>
<evidence type="ECO:0000256" key="5">
    <source>
        <dbReference type="ARBA" id="ARBA00022741"/>
    </source>
</evidence>
<evidence type="ECO:0000256" key="10">
    <source>
        <dbReference type="ARBA" id="ARBA00023136"/>
    </source>
</evidence>
<dbReference type="HAMAP" id="MF_00276">
    <property type="entry name" value="KdpC"/>
    <property type="match status" value="1"/>
</dbReference>
<keyword evidence="9 11" id="KW-0406">Ion transport</keyword>
<evidence type="ECO:0000256" key="7">
    <source>
        <dbReference type="ARBA" id="ARBA00022958"/>
    </source>
</evidence>
<keyword evidence="8 11" id="KW-1133">Transmembrane helix</keyword>
<keyword evidence="3 11" id="KW-0633">Potassium transport</keyword>
<keyword evidence="1 11" id="KW-0813">Transport</keyword>
<comment type="similarity">
    <text evidence="11">Belongs to the KdpC family.</text>
</comment>
<proteinExistence type="inferred from homology"/>
<organism evidence="12 13">
    <name type="scientific">Crenobacter oryzisoli</name>
    <dbReference type="NCBI Taxonomy" id="3056844"/>
    <lineage>
        <taxon>Bacteria</taxon>
        <taxon>Pseudomonadati</taxon>
        <taxon>Pseudomonadota</taxon>
        <taxon>Betaproteobacteria</taxon>
        <taxon>Neisseriales</taxon>
        <taxon>Neisseriaceae</taxon>
        <taxon>Crenobacter</taxon>
    </lineage>
</organism>
<evidence type="ECO:0000256" key="4">
    <source>
        <dbReference type="ARBA" id="ARBA00022692"/>
    </source>
</evidence>
<dbReference type="PIRSF" id="PIRSF001296">
    <property type="entry name" value="K_ATPase_KdpC"/>
    <property type="match status" value="1"/>
</dbReference>
<keyword evidence="4 11" id="KW-0812">Transmembrane</keyword>
<keyword evidence="10 11" id="KW-0472">Membrane</keyword>
<evidence type="ECO:0000256" key="6">
    <source>
        <dbReference type="ARBA" id="ARBA00022840"/>
    </source>
</evidence>
<gene>
    <name evidence="11 12" type="primary">kdpC</name>
    <name evidence="12" type="ORF">QU481_19770</name>
</gene>
<keyword evidence="13" id="KW-1185">Reference proteome</keyword>
<evidence type="ECO:0000256" key="11">
    <source>
        <dbReference type="HAMAP-Rule" id="MF_00276"/>
    </source>
</evidence>
<dbReference type="EMBL" id="JAUEDK010000052">
    <property type="protein sequence ID" value="MDN0077087.1"/>
    <property type="molecule type" value="Genomic_DNA"/>
</dbReference>
<accession>A0ABT7XTF7</accession>
<evidence type="ECO:0000313" key="12">
    <source>
        <dbReference type="EMBL" id="MDN0077087.1"/>
    </source>
</evidence>
<dbReference type="PANTHER" id="PTHR30042:SF2">
    <property type="entry name" value="POTASSIUM-TRANSPORTING ATPASE KDPC SUBUNIT"/>
    <property type="match status" value="1"/>
</dbReference>
<dbReference type="InterPro" id="IPR003820">
    <property type="entry name" value="KdpC"/>
</dbReference>
<dbReference type="PANTHER" id="PTHR30042">
    <property type="entry name" value="POTASSIUM-TRANSPORTING ATPASE C CHAIN"/>
    <property type="match status" value="1"/>
</dbReference>
<evidence type="ECO:0000256" key="8">
    <source>
        <dbReference type="ARBA" id="ARBA00022989"/>
    </source>
</evidence>